<comment type="caution">
    <text evidence="3">The sequence shown here is derived from an EMBL/GenBank/DDBJ whole genome shotgun (WGS) entry which is preliminary data.</text>
</comment>
<proteinExistence type="predicted"/>
<dbReference type="InterPro" id="IPR011042">
    <property type="entry name" value="6-blade_b-propeller_TolB-like"/>
</dbReference>
<gene>
    <name evidence="3" type="ORF">J2X05_000260</name>
</gene>
<evidence type="ECO:0000259" key="2">
    <source>
        <dbReference type="Pfam" id="PF18582"/>
    </source>
</evidence>
<evidence type="ECO:0000256" key="1">
    <source>
        <dbReference type="SAM" id="SignalP"/>
    </source>
</evidence>
<protein>
    <recommendedName>
        <fullName evidence="2">Hydrazine synthase alpha subunit middle domain-containing protein</fullName>
    </recommendedName>
</protein>
<keyword evidence="4" id="KW-1185">Reference proteome</keyword>
<dbReference type="InterPro" id="IPR011659">
    <property type="entry name" value="WD40"/>
</dbReference>
<accession>A0ABU1USU9</accession>
<reference evidence="3 4" key="1">
    <citation type="submission" date="2023-07" db="EMBL/GenBank/DDBJ databases">
        <title>Sorghum-associated microbial communities from plants grown in Nebraska, USA.</title>
        <authorList>
            <person name="Schachtman D."/>
        </authorList>
    </citation>
    <scope>NUCLEOTIDE SEQUENCE [LARGE SCALE GENOMIC DNA]</scope>
    <source>
        <strain evidence="3 4">BE190</strain>
    </source>
</reference>
<name>A0ABU1USU9_9GAMM</name>
<dbReference type="Pfam" id="PF18582">
    <property type="entry name" value="HZS_alpha"/>
    <property type="match status" value="1"/>
</dbReference>
<dbReference type="InterPro" id="IPR040698">
    <property type="entry name" value="HZS_alpha_mid"/>
</dbReference>
<feature type="domain" description="Hydrazine synthase alpha subunit middle" evidence="2">
    <location>
        <begin position="547"/>
        <end position="616"/>
    </location>
</feature>
<organism evidence="3 4">
    <name type="scientific">Cellvibrio fibrivorans</name>
    <dbReference type="NCBI Taxonomy" id="126350"/>
    <lineage>
        <taxon>Bacteria</taxon>
        <taxon>Pseudomonadati</taxon>
        <taxon>Pseudomonadota</taxon>
        <taxon>Gammaproteobacteria</taxon>
        <taxon>Cellvibrionales</taxon>
        <taxon>Cellvibrionaceae</taxon>
        <taxon>Cellvibrio</taxon>
    </lineage>
</organism>
<evidence type="ECO:0000313" key="4">
    <source>
        <dbReference type="Proteomes" id="UP001253595"/>
    </source>
</evidence>
<dbReference type="Pfam" id="PF07676">
    <property type="entry name" value="PD40"/>
    <property type="match status" value="1"/>
</dbReference>
<evidence type="ECO:0000313" key="3">
    <source>
        <dbReference type="EMBL" id="MDR7088257.1"/>
    </source>
</evidence>
<dbReference type="Proteomes" id="UP001253595">
    <property type="component" value="Unassembled WGS sequence"/>
</dbReference>
<dbReference type="SUPFAM" id="SSF82171">
    <property type="entry name" value="DPP6 N-terminal domain-like"/>
    <property type="match status" value="1"/>
</dbReference>
<feature type="chain" id="PRO_5046982750" description="Hydrazine synthase alpha subunit middle domain-containing protein" evidence="1">
    <location>
        <begin position="29"/>
        <end position="967"/>
    </location>
</feature>
<dbReference type="Gene3D" id="2.120.10.30">
    <property type="entry name" value="TolB, C-terminal domain"/>
    <property type="match status" value="1"/>
</dbReference>
<dbReference type="EMBL" id="JAVDVX010000001">
    <property type="protein sequence ID" value="MDR7088257.1"/>
    <property type="molecule type" value="Genomic_DNA"/>
</dbReference>
<sequence length="967" mass="105400">MNLCESLLRQRFLLAASLLVLLPGLSSCGGGSGGGSNGGGQQPDPVVVDLPIAYIERPIPLDEDGEPVFPDVFEPAAFNPGAKLFIKARATAQAAAVDISSAAFPLEDFPVEDFPDGPLYDVKDISVHPDGQKLIFAMRAPEIEGADEEDQPTWNIWEYQLETKVLRRIISADIVAEAGQDISPRYLTDGRILFASTRQTRSKAILLDDGKPQYIAGIDSDRNEPAYVLHTMKDDGTDIQQITYNQSHDIQPGLLPDGRVFYMRWDRLGNNNLSLYTVNPDGTNSQIYYGHNSLNESPDDDTQTTPRLFNLNTMPDGRIAAILKPSGALLGGDMVVIDGAGFSENNRPVPGATGMSAAGQERISILPVNIREGDGEISTHGRFASLYPLYDGTNRLLVSWSQCRLQEPLTERLLPCTEANLAIPDIEEAEPFYGIWIYNIAQQTQQPVVLAKAGVMYTDAVSLEKITPPTYFRSEVDTQLAQEAVGVLHIRSVYDVDGVFGRYGFNNAPANLAAMAAAPASQRPARFLRLIKAVSMPDNDTLDFEGTAFGVSGGVMREILGYAPIEPDGSVKVKVPADVAFTIEILDANGRRISPLHNNWLQLRPGEVRECNGCHNNQNDVAHGRAGAEAVALNQGAATSGVQFLNTIRFDALGTPIAPSMGETMAEFATRSTFCETPGNPASCTPVAQRQPSVDIVFNDEWTDTTVRAKDTSFEYRYSALAEDPAQIHAPTAEACIDPDGWSSLCRVIINYETHIQPLWERSRMVDAVERQCIGCHSRNTTDANGNALVQVPAGQLELTNQPSDLNNDHMTAYRELLSADLRQILTDDMAGLTDNIPVCEFVVDEDAIPECVVTLDVDGNPTCEGVVDCPFVQQEVTDELGVVELVLVLDADGNPIPLTRQIGVSPSMSTGGARASARFFNRFANFDAATDTVDHRGWLNNSELKLLSEWLDIRAAYYNNPFDSVD</sequence>
<dbReference type="RefSeq" id="WP_310067651.1">
    <property type="nucleotide sequence ID" value="NZ_JAVDVX010000001.1"/>
</dbReference>
<keyword evidence="1" id="KW-0732">Signal</keyword>
<feature type="signal peptide" evidence="1">
    <location>
        <begin position="1"/>
        <end position="28"/>
    </location>
</feature>